<dbReference type="Proteomes" id="UP001201549">
    <property type="component" value="Unassembled WGS sequence"/>
</dbReference>
<comment type="similarity">
    <text evidence="1">Belongs to the UPF0161 family.</text>
</comment>
<proteinExistence type="inferred from homology"/>
<comment type="caution">
    <text evidence="2">The sequence shown here is derived from an EMBL/GenBank/DDBJ whole genome shotgun (WGS) entry which is preliminary data.</text>
</comment>
<comment type="subcellular location">
    <subcellularLocation>
        <location evidence="1">Cell membrane</location>
        <topology evidence="1">Peripheral membrane protein</topology>
        <orientation evidence="1">Cytoplasmic side</orientation>
    </subcellularLocation>
</comment>
<evidence type="ECO:0000313" key="3">
    <source>
        <dbReference type="Proteomes" id="UP001201549"/>
    </source>
</evidence>
<dbReference type="PANTHER" id="PTHR33383:SF1">
    <property type="entry name" value="MEMBRANE PROTEIN INSERTION EFFICIENCY FACTOR-RELATED"/>
    <property type="match status" value="1"/>
</dbReference>
<keyword evidence="3" id="KW-1185">Reference proteome</keyword>
<dbReference type="SMART" id="SM01234">
    <property type="entry name" value="Haemolytic"/>
    <property type="match status" value="1"/>
</dbReference>
<evidence type="ECO:0000313" key="2">
    <source>
        <dbReference type="EMBL" id="MCS4558173.1"/>
    </source>
</evidence>
<dbReference type="EMBL" id="JAKOGG010000017">
    <property type="protein sequence ID" value="MCS4558173.1"/>
    <property type="molecule type" value="Genomic_DNA"/>
</dbReference>
<comment type="function">
    <text evidence="1">Could be involved in insertion of integral membrane proteins into the membrane.</text>
</comment>
<sequence>MAQVKSPFQWLIISLIRGYQMFISPLLGQRCRFYPSCSHYAIEAVQLHGALKGSWLSIKRIIKCHPLNSGGNDPVPPKNNRCNK</sequence>
<organism evidence="2 3">
    <name type="scientific">Shewanella electrica</name>
    <dbReference type="NCBI Taxonomy" id="515560"/>
    <lineage>
        <taxon>Bacteria</taxon>
        <taxon>Pseudomonadati</taxon>
        <taxon>Pseudomonadota</taxon>
        <taxon>Gammaproteobacteria</taxon>
        <taxon>Alteromonadales</taxon>
        <taxon>Shewanellaceae</taxon>
        <taxon>Shewanella</taxon>
    </lineage>
</organism>
<dbReference type="RefSeq" id="WP_238897934.1">
    <property type="nucleotide sequence ID" value="NZ_JAKOGG010000017.1"/>
</dbReference>
<accession>A0ABT2FPN2</accession>
<dbReference type="NCBIfam" id="TIGR00278">
    <property type="entry name" value="membrane protein insertion efficiency factor YidD"/>
    <property type="match status" value="1"/>
</dbReference>
<name>A0ABT2FPN2_9GAMM</name>
<dbReference type="HAMAP" id="MF_00386">
    <property type="entry name" value="UPF0161_YidD"/>
    <property type="match status" value="1"/>
</dbReference>
<evidence type="ECO:0000256" key="1">
    <source>
        <dbReference type="HAMAP-Rule" id="MF_00386"/>
    </source>
</evidence>
<keyword evidence="1" id="KW-0472">Membrane</keyword>
<gene>
    <name evidence="2" type="primary">yidD</name>
    <name evidence="2" type="ORF">L9G74_17175</name>
</gene>
<dbReference type="PANTHER" id="PTHR33383">
    <property type="entry name" value="MEMBRANE PROTEIN INSERTION EFFICIENCY FACTOR-RELATED"/>
    <property type="match status" value="1"/>
</dbReference>
<dbReference type="Pfam" id="PF01809">
    <property type="entry name" value="YidD"/>
    <property type="match status" value="1"/>
</dbReference>
<dbReference type="InterPro" id="IPR002696">
    <property type="entry name" value="Membr_insert_effic_factor_YidD"/>
</dbReference>
<reference evidence="3" key="2">
    <citation type="submission" date="2023-07" db="EMBL/GenBank/DDBJ databases">
        <title>Shewanella mangrovi sp. nov., an acetaldehyde- degrading bacterium isolated from mangrove sediment.</title>
        <authorList>
            <person name="Liu Y."/>
        </authorList>
    </citation>
    <scope>NUCLEOTIDE SEQUENCE [LARGE SCALE GENOMIC DNA]</scope>
    <source>
        <strain evidence="3">C32</strain>
    </source>
</reference>
<keyword evidence="1" id="KW-1003">Cell membrane</keyword>
<protein>
    <recommendedName>
        <fullName evidence="1">Putative membrane protein insertion efficiency factor</fullName>
    </recommendedName>
</protein>
<reference evidence="2 3" key="1">
    <citation type="submission" date="2022-02" db="EMBL/GenBank/DDBJ databases">
        <authorList>
            <person name="Zhuang L."/>
        </authorList>
    </citation>
    <scope>NUCLEOTIDE SEQUENCE [LARGE SCALE GENOMIC DNA]</scope>
    <source>
        <strain evidence="2 3">C32</strain>
    </source>
</reference>